<dbReference type="Pfam" id="PF13456">
    <property type="entry name" value="RVT_3"/>
    <property type="match status" value="1"/>
</dbReference>
<reference evidence="2" key="1">
    <citation type="journal article" date="2022" name="Plant J.">
        <title>Strategies of tolerance reflected in two North American maple genomes.</title>
        <authorList>
            <person name="McEvoy S.L."/>
            <person name="Sezen U.U."/>
            <person name="Trouern-Trend A."/>
            <person name="McMahon S.M."/>
            <person name="Schaberg P.G."/>
            <person name="Yang J."/>
            <person name="Wegrzyn J.L."/>
            <person name="Swenson N.G."/>
        </authorList>
    </citation>
    <scope>NUCLEOTIDE SEQUENCE</scope>
    <source>
        <strain evidence="2">91603</strain>
    </source>
</reference>
<dbReference type="InterPro" id="IPR036397">
    <property type="entry name" value="RNaseH_sf"/>
</dbReference>
<dbReference type="PANTHER" id="PTHR47723:SF24">
    <property type="entry name" value="RNASE H TYPE-1 DOMAIN-CONTAINING PROTEIN"/>
    <property type="match status" value="1"/>
</dbReference>
<proteinExistence type="predicted"/>
<dbReference type="SUPFAM" id="SSF53098">
    <property type="entry name" value="Ribonuclease H-like"/>
    <property type="match status" value="1"/>
</dbReference>
<dbReference type="InterPro" id="IPR002156">
    <property type="entry name" value="RNaseH_domain"/>
</dbReference>
<protein>
    <recommendedName>
        <fullName evidence="1">RNase H type-1 domain-containing protein</fullName>
    </recommendedName>
</protein>
<dbReference type="InterPro" id="IPR044730">
    <property type="entry name" value="RNase_H-like_dom_plant"/>
</dbReference>
<dbReference type="InterPro" id="IPR012337">
    <property type="entry name" value="RNaseH-like_sf"/>
</dbReference>
<reference evidence="2" key="2">
    <citation type="submission" date="2023-02" db="EMBL/GenBank/DDBJ databases">
        <authorList>
            <person name="Swenson N.G."/>
            <person name="Wegrzyn J.L."/>
            <person name="Mcevoy S.L."/>
        </authorList>
    </citation>
    <scope>NUCLEOTIDE SEQUENCE</scope>
    <source>
        <strain evidence="2">91603</strain>
        <tissue evidence="2">Leaf</tissue>
    </source>
</reference>
<dbReference type="PANTHER" id="PTHR47723">
    <property type="entry name" value="OS05G0353850 PROTEIN"/>
    <property type="match status" value="1"/>
</dbReference>
<accession>A0AAD5P1U8</accession>
<comment type="caution">
    <text evidence="2">The sequence shown here is derived from an EMBL/GenBank/DDBJ whole genome shotgun (WGS) entry which is preliminary data.</text>
</comment>
<keyword evidence="3" id="KW-1185">Reference proteome</keyword>
<feature type="domain" description="RNase H type-1" evidence="1">
    <location>
        <begin position="37"/>
        <end position="156"/>
    </location>
</feature>
<dbReference type="Gene3D" id="3.30.420.10">
    <property type="entry name" value="Ribonuclease H-like superfamily/Ribonuclease H"/>
    <property type="match status" value="1"/>
</dbReference>
<dbReference type="EMBL" id="JAJSOW010000003">
    <property type="protein sequence ID" value="KAI9196495.1"/>
    <property type="molecule type" value="Genomic_DNA"/>
</dbReference>
<name>A0AAD5P1U8_ACENE</name>
<dbReference type="Proteomes" id="UP001064489">
    <property type="component" value="Chromosome 1"/>
</dbReference>
<dbReference type="GO" id="GO:0004523">
    <property type="term" value="F:RNA-DNA hybrid ribonuclease activity"/>
    <property type="evidence" value="ECO:0007669"/>
    <property type="project" value="InterPro"/>
</dbReference>
<evidence type="ECO:0000313" key="3">
    <source>
        <dbReference type="Proteomes" id="UP001064489"/>
    </source>
</evidence>
<dbReference type="AlphaFoldDB" id="A0AAD5P1U8"/>
<organism evidence="2 3">
    <name type="scientific">Acer negundo</name>
    <name type="common">Box elder</name>
    <dbReference type="NCBI Taxonomy" id="4023"/>
    <lineage>
        <taxon>Eukaryota</taxon>
        <taxon>Viridiplantae</taxon>
        <taxon>Streptophyta</taxon>
        <taxon>Embryophyta</taxon>
        <taxon>Tracheophyta</taxon>
        <taxon>Spermatophyta</taxon>
        <taxon>Magnoliopsida</taxon>
        <taxon>eudicotyledons</taxon>
        <taxon>Gunneridae</taxon>
        <taxon>Pentapetalae</taxon>
        <taxon>rosids</taxon>
        <taxon>malvids</taxon>
        <taxon>Sapindales</taxon>
        <taxon>Sapindaceae</taxon>
        <taxon>Hippocastanoideae</taxon>
        <taxon>Acereae</taxon>
        <taxon>Acer</taxon>
    </lineage>
</organism>
<sequence>MEEFRKAILIVRDPIVLTRTAEDFRWSKLVSGFLKINTDTAIREANNPVGVGTIIRDSDAKVLVVVAKRMEACYDPLMAEAAAILFGIRVVVERGLLPVVLESDAKGVVNMINLGSGFCYDIGAILSDISSLANHVEIPISCVPMKANEATHALVKLVFLSFEDSWWHDSCPFCLESIIRSDCFA</sequence>
<gene>
    <name evidence="2" type="ORF">LWI28_024414</name>
</gene>
<dbReference type="CDD" id="cd06222">
    <property type="entry name" value="RNase_H_like"/>
    <property type="match status" value="1"/>
</dbReference>
<evidence type="ECO:0000313" key="2">
    <source>
        <dbReference type="EMBL" id="KAI9196495.1"/>
    </source>
</evidence>
<dbReference type="InterPro" id="IPR053151">
    <property type="entry name" value="RNase_H-like"/>
</dbReference>
<dbReference type="GO" id="GO:0003676">
    <property type="term" value="F:nucleic acid binding"/>
    <property type="evidence" value="ECO:0007669"/>
    <property type="project" value="InterPro"/>
</dbReference>
<evidence type="ECO:0000259" key="1">
    <source>
        <dbReference type="Pfam" id="PF13456"/>
    </source>
</evidence>